<evidence type="ECO:0000256" key="2">
    <source>
        <dbReference type="SAM" id="MobiDB-lite"/>
    </source>
</evidence>
<keyword evidence="4" id="KW-1185">Reference proteome</keyword>
<sequence>MASNNSTIVNETKSIDTVPIVNNIDSTLHSAEISSLKTDLNPKMAPIPNSDPPTGLDGERDSKKQCTDVASNTPESVGVPEVNKNTVVDDHLALLAQIEQLKQELAAALEREKAETVKREKIQEEHETDQAIQIKNMTNIIENNNTLSNDIKNEKTKVHAQKETIEGLESTVKSQKQKIDDLESIVANHERDIHELKKQIDYSDHRQKELENNMQEFEYEYKKLDSKNADLKHVLDTCKADLEAKRASYKSMEANFYSYLRSIRATDDDHSTIQTEVKQICSKLNNLTMSLRGHADIVGGTSFVLKHWPEREAEIRELLMTDETTKEKKDTLDLGFIALFFEKYIVDVFTSRIFNQPVHIGVSINETYKQLDEWMVERNEDWAGRLRQQMCALVNKHPGKEQANIEGAKNDVVTEIMVQMKLVYPNADMDNTQKKIAMLVGRATKVSMAMNSQEVRVRVGKFDDGKTEYDEDKMLAVNKGKAGGTVFLTIIPPFVALDGCKDNVLVAGKVLCL</sequence>
<dbReference type="OrthoDB" id="2439595at2759"/>
<protein>
    <submittedName>
        <fullName evidence="3">Uncharacterized protein</fullName>
    </submittedName>
</protein>
<evidence type="ECO:0000313" key="4">
    <source>
        <dbReference type="Proteomes" id="UP000077315"/>
    </source>
</evidence>
<feature type="coiled-coil region" evidence="1">
    <location>
        <begin position="151"/>
        <end position="227"/>
    </location>
</feature>
<dbReference type="SUPFAM" id="SSF57997">
    <property type="entry name" value="Tropomyosin"/>
    <property type="match status" value="1"/>
</dbReference>
<dbReference type="Proteomes" id="UP000077315">
    <property type="component" value="Unassembled WGS sequence"/>
</dbReference>
<dbReference type="VEuPathDB" id="FungiDB:PHYBLDRAFT_183628"/>
<name>A0A167K697_PHYB8</name>
<proteinExistence type="predicted"/>
<dbReference type="RefSeq" id="XP_018285399.1">
    <property type="nucleotide sequence ID" value="XM_018438802.1"/>
</dbReference>
<evidence type="ECO:0000313" key="3">
    <source>
        <dbReference type="EMBL" id="OAD67359.1"/>
    </source>
</evidence>
<dbReference type="EMBL" id="KV441024">
    <property type="protein sequence ID" value="OAD67359.1"/>
    <property type="molecule type" value="Genomic_DNA"/>
</dbReference>
<feature type="coiled-coil region" evidence="1">
    <location>
        <begin position="91"/>
        <end position="118"/>
    </location>
</feature>
<accession>A0A167K697</accession>
<dbReference type="AlphaFoldDB" id="A0A167K697"/>
<feature type="compositionally biased region" description="Basic and acidic residues" evidence="2">
    <location>
        <begin position="57"/>
        <end position="66"/>
    </location>
</feature>
<dbReference type="Gene3D" id="1.20.5.300">
    <property type="match status" value="1"/>
</dbReference>
<reference evidence="4" key="1">
    <citation type="submission" date="2015-06" db="EMBL/GenBank/DDBJ databases">
        <title>Expansion of signal transduction pathways in fungi by whole-genome duplication.</title>
        <authorList>
            <consortium name="DOE Joint Genome Institute"/>
            <person name="Corrochano L.M."/>
            <person name="Kuo A."/>
            <person name="Marcet-Houben M."/>
            <person name="Polaino S."/>
            <person name="Salamov A."/>
            <person name="Villalobos J.M."/>
            <person name="Alvarez M.I."/>
            <person name="Avalos J."/>
            <person name="Benito E.P."/>
            <person name="Benoit I."/>
            <person name="Burger G."/>
            <person name="Camino L.P."/>
            <person name="Canovas D."/>
            <person name="Cerda-Olmedo E."/>
            <person name="Cheng J.-F."/>
            <person name="Dominguez A."/>
            <person name="Elias M."/>
            <person name="Eslava A.P."/>
            <person name="Glaser F."/>
            <person name="Grimwood J."/>
            <person name="Gutierrez G."/>
            <person name="Heitman J."/>
            <person name="Henrissat B."/>
            <person name="Iturriaga E.A."/>
            <person name="Lang B.F."/>
            <person name="Lavin J.L."/>
            <person name="Lee S."/>
            <person name="Li W."/>
            <person name="Lindquist E."/>
            <person name="Lopez-Garcia S."/>
            <person name="Luque E.M."/>
            <person name="Marcos A.T."/>
            <person name="Martin J."/>
            <person name="McCluskey K."/>
            <person name="Medina H.R."/>
            <person name="Miralles-Duran A."/>
            <person name="Miyazaki A."/>
            <person name="Munoz-Torres E."/>
            <person name="Oguiza J.A."/>
            <person name="Ohm R."/>
            <person name="Olmedo M."/>
            <person name="Orejas M."/>
            <person name="Ortiz-Castellanos L."/>
            <person name="Pisabarro A.G."/>
            <person name="Rodriguez-Romero J."/>
            <person name="Ruiz-Herrera J."/>
            <person name="Ruiz-Vazquez R."/>
            <person name="Sanz C."/>
            <person name="Schackwitz W."/>
            <person name="Schmutz J."/>
            <person name="Shahriari M."/>
            <person name="Shelest E."/>
            <person name="Silva-Franco F."/>
            <person name="Soanes D."/>
            <person name="Syed K."/>
            <person name="Tagua V.G."/>
            <person name="Talbot N.J."/>
            <person name="Thon M."/>
            <person name="De vries R.P."/>
            <person name="Wiebenga A."/>
            <person name="Yadav J.S."/>
            <person name="Braun E.L."/>
            <person name="Baker S."/>
            <person name="Garre V."/>
            <person name="Horwitz B."/>
            <person name="Torres-Martinez S."/>
            <person name="Idnurm A."/>
            <person name="Herrera-Estrella A."/>
            <person name="Gabaldon T."/>
            <person name="Grigoriev I.V."/>
        </authorList>
    </citation>
    <scope>NUCLEOTIDE SEQUENCE [LARGE SCALE GENOMIC DNA]</scope>
    <source>
        <strain evidence="4">NRRL 1555(-)</strain>
    </source>
</reference>
<dbReference type="InParanoid" id="A0A167K697"/>
<feature type="region of interest" description="Disordered" evidence="2">
    <location>
        <begin position="39"/>
        <end position="78"/>
    </location>
</feature>
<evidence type="ECO:0000256" key="1">
    <source>
        <dbReference type="SAM" id="Coils"/>
    </source>
</evidence>
<organism evidence="3 4">
    <name type="scientific">Phycomyces blakesleeanus (strain ATCC 8743b / DSM 1359 / FGSC 10004 / NBRC 33097 / NRRL 1555)</name>
    <dbReference type="NCBI Taxonomy" id="763407"/>
    <lineage>
        <taxon>Eukaryota</taxon>
        <taxon>Fungi</taxon>
        <taxon>Fungi incertae sedis</taxon>
        <taxon>Mucoromycota</taxon>
        <taxon>Mucoromycotina</taxon>
        <taxon>Mucoromycetes</taxon>
        <taxon>Mucorales</taxon>
        <taxon>Phycomycetaceae</taxon>
        <taxon>Phycomyces</taxon>
    </lineage>
</organism>
<keyword evidence="1" id="KW-0175">Coiled coil</keyword>
<dbReference type="GeneID" id="28999708"/>
<gene>
    <name evidence="3" type="ORF">PHYBLDRAFT_183628</name>
</gene>